<dbReference type="AlphaFoldDB" id="A0AAD4NBJ0"/>
<evidence type="ECO:0000313" key="1">
    <source>
        <dbReference type="EMBL" id="KAI1725919.1"/>
    </source>
</evidence>
<reference evidence="1" key="1">
    <citation type="submission" date="2022-01" db="EMBL/GenBank/DDBJ databases">
        <title>Genome Sequence Resource for Two Populations of Ditylenchus destructor, the Migratory Endoparasitic Phytonematode.</title>
        <authorList>
            <person name="Zhang H."/>
            <person name="Lin R."/>
            <person name="Xie B."/>
        </authorList>
    </citation>
    <scope>NUCLEOTIDE SEQUENCE</scope>
    <source>
        <strain evidence="1">BazhouSP</strain>
    </source>
</reference>
<dbReference type="EMBL" id="JAKKPZ010000002">
    <property type="protein sequence ID" value="KAI1725919.1"/>
    <property type="molecule type" value="Genomic_DNA"/>
</dbReference>
<accession>A0AAD4NBJ0</accession>
<evidence type="ECO:0000313" key="2">
    <source>
        <dbReference type="Proteomes" id="UP001201812"/>
    </source>
</evidence>
<name>A0AAD4NBJ0_9BILA</name>
<protein>
    <submittedName>
        <fullName evidence="1">Uncharacterized protein</fullName>
    </submittedName>
</protein>
<dbReference type="Proteomes" id="UP001201812">
    <property type="component" value="Unassembled WGS sequence"/>
</dbReference>
<sequence length="140" mass="16111">MTTETEKCKKNKGIFEKKTHFPDAYELIYPQNHSGANSCGSQLFRHNTSLGLSSPESGVLEHPSRENETAHLKKFYRVFKAKLYQAWKREERTKIATRGVSEYLDIEVSLQVEVITDEEKDILACHAQQYKTFKTPCPLS</sequence>
<comment type="caution">
    <text evidence="1">The sequence shown here is derived from an EMBL/GenBank/DDBJ whole genome shotgun (WGS) entry which is preliminary data.</text>
</comment>
<organism evidence="1 2">
    <name type="scientific">Ditylenchus destructor</name>
    <dbReference type="NCBI Taxonomy" id="166010"/>
    <lineage>
        <taxon>Eukaryota</taxon>
        <taxon>Metazoa</taxon>
        <taxon>Ecdysozoa</taxon>
        <taxon>Nematoda</taxon>
        <taxon>Chromadorea</taxon>
        <taxon>Rhabditida</taxon>
        <taxon>Tylenchina</taxon>
        <taxon>Tylenchomorpha</taxon>
        <taxon>Sphaerularioidea</taxon>
        <taxon>Anguinidae</taxon>
        <taxon>Anguininae</taxon>
        <taxon>Ditylenchus</taxon>
    </lineage>
</organism>
<keyword evidence="2" id="KW-1185">Reference proteome</keyword>
<proteinExistence type="predicted"/>
<gene>
    <name evidence="1" type="ORF">DdX_02606</name>
</gene>